<gene>
    <name evidence="1" type="ORF">MHBO_004470</name>
</gene>
<dbReference type="EMBL" id="JBDODL010004094">
    <property type="protein sequence ID" value="MES1922939.1"/>
    <property type="molecule type" value="Genomic_DNA"/>
</dbReference>
<dbReference type="Proteomes" id="UP001439008">
    <property type="component" value="Unassembled WGS sequence"/>
</dbReference>
<keyword evidence="2" id="KW-1185">Reference proteome</keyword>
<organism evidence="1 2">
    <name type="scientific">Bonamia ostreae</name>
    <dbReference type="NCBI Taxonomy" id="126728"/>
    <lineage>
        <taxon>Eukaryota</taxon>
        <taxon>Sar</taxon>
        <taxon>Rhizaria</taxon>
        <taxon>Endomyxa</taxon>
        <taxon>Ascetosporea</taxon>
        <taxon>Haplosporida</taxon>
        <taxon>Bonamia</taxon>
    </lineage>
</organism>
<name>A0ABV2ATF0_9EUKA</name>
<reference evidence="1 2" key="1">
    <citation type="journal article" date="2024" name="BMC Biol.">
        <title>Comparative genomics of Ascetosporea gives new insight into the evolutionary basis for animal parasitism in Rhizaria.</title>
        <authorList>
            <person name="Hiltunen Thoren M."/>
            <person name="Onut-Brannstrom I."/>
            <person name="Alfjorden A."/>
            <person name="Peckova H."/>
            <person name="Swords F."/>
            <person name="Hooper C."/>
            <person name="Holzer A.S."/>
            <person name="Bass D."/>
            <person name="Burki F."/>
        </authorList>
    </citation>
    <scope>NUCLEOTIDE SEQUENCE [LARGE SCALE GENOMIC DNA]</scope>
    <source>
        <strain evidence="1">20-A016</strain>
    </source>
</reference>
<accession>A0ABV2ATF0</accession>
<evidence type="ECO:0000313" key="1">
    <source>
        <dbReference type="EMBL" id="MES1922939.1"/>
    </source>
</evidence>
<sequence length="60" mass="6968">MLMQKKEEVIEKNARLKRKALSMKELEDIVKKKTDDEKTKKKSVSAQITNSSLKNVFKTT</sequence>
<evidence type="ECO:0000313" key="2">
    <source>
        <dbReference type="Proteomes" id="UP001439008"/>
    </source>
</evidence>
<comment type="caution">
    <text evidence="1">The sequence shown here is derived from an EMBL/GenBank/DDBJ whole genome shotgun (WGS) entry which is preliminary data.</text>
</comment>
<proteinExistence type="predicted"/>
<protein>
    <submittedName>
        <fullName evidence="1">Uncharacterized protein</fullName>
    </submittedName>
</protein>